<reference evidence="6" key="1">
    <citation type="submission" date="2022-11" db="EMBL/GenBank/DDBJ databases">
        <authorList>
            <person name="Hyden B.L."/>
            <person name="Feng K."/>
            <person name="Yates T."/>
            <person name="Jawdy S."/>
            <person name="Smart L.B."/>
            <person name="Muchero W."/>
        </authorList>
    </citation>
    <scope>NUCLEOTIDE SEQUENCE</scope>
    <source>
        <tissue evidence="6">Shoot tip</tissue>
    </source>
</reference>
<feature type="region of interest" description="Disordered" evidence="5">
    <location>
        <begin position="42"/>
        <end position="81"/>
    </location>
</feature>
<keyword evidence="1" id="KW-0540">Nuclease</keyword>
<protein>
    <recommendedName>
        <fullName evidence="8">3'-5' exonuclease domain-containing protein</fullName>
    </recommendedName>
</protein>
<name>A0A9Q0SNN2_SALVM</name>
<organism evidence="6 7">
    <name type="scientific">Salix viminalis</name>
    <name type="common">Common osier</name>
    <name type="synonym">Basket willow</name>
    <dbReference type="NCBI Taxonomy" id="40686"/>
    <lineage>
        <taxon>Eukaryota</taxon>
        <taxon>Viridiplantae</taxon>
        <taxon>Streptophyta</taxon>
        <taxon>Embryophyta</taxon>
        <taxon>Tracheophyta</taxon>
        <taxon>Spermatophyta</taxon>
        <taxon>Magnoliopsida</taxon>
        <taxon>eudicotyledons</taxon>
        <taxon>Gunneridae</taxon>
        <taxon>Pentapetalae</taxon>
        <taxon>rosids</taxon>
        <taxon>fabids</taxon>
        <taxon>Malpighiales</taxon>
        <taxon>Salicaceae</taxon>
        <taxon>Saliceae</taxon>
        <taxon>Salix</taxon>
    </lineage>
</organism>
<dbReference type="PANTHER" id="PTHR13620:SF109">
    <property type="entry name" value="3'-5' EXONUCLEASE"/>
    <property type="match status" value="1"/>
</dbReference>
<accession>A0A9Q0SNN2</accession>
<sequence>MNSRQQETNNNSNINCCPVLDWDQPLTDQELEAIDAIEASFQSSTPSSSSSSSTTVTASPSSSIIKKRHSSPQKDQEPPKNSTPVARFYFLSLQTFFSFSLSRVLKLKREKWIELSLVLILSGSPSFTKGVLPGKAAVMQICASNSLCHVMHIFHSGITRSLQFLLEDSTVVKAGIGIGGDRVKVFRDYNVSVKSVEDLSYLANQKLGGEPKTWGLQALTETLVCKESTCHVCIIRRVRDEQWIYPHQSFPNICVIIIAQRGLNLKQSFKSPTESDLETGKLMFYQKSSYNMLLLMLLLPGNYIKF</sequence>
<evidence type="ECO:0000256" key="3">
    <source>
        <dbReference type="ARBA" id="ARBA00022801"/>
    </source>
</evidence>
<feature type="compositionally biased region" description="Low complexity" evidence="5">
    <location>
        <begin position="43"/>
        <end position="63"/>
    </location>
</feature>
<dbReference type="GO" id="GO:0046872">
    <property type="term" value="F:metal ion binding"/>
    <property type="evidence" value="ECO:0007669"/>
    <property type="project" value="UniProtKB-KW"/>
</dbReference>
<gene>
    <name evidence="6" type="ORF">OIU85_007382</name>
</gene>
<keyword evidence="3" id="KW-0378">Hydrolase</keyword>
<dbReference type="AlphaFoldDB" id="A0A9Q0SNN2"/>
<evidence type="ECO:0000256" key="4">
    <source>
        <dbReference type="ARBA" id="ARBA00022839"/>
    </source>
</evidence>
<keyword evidence="7" id="KW-1185">Reference proteome</keyword>
<dbReference type="SUPFAM" id="SSF53098">
    <property type="entry name" value="Ribonuclease H-like"/>
    <property type="match status" value="1"/>
</dbReference>
<evidence type="ECO:0000313" key="7">
    <source>
        <dbReference type="Proteomes" id="UP001151529"/>
    </source>
</evidence>
<evidence type="ECO:0000256" key="1">
    <source>
        <dbReference type="ARBA" id="ARBA00022722"/>
    </source>
</evidence>
<dbReference type="InterPro" id="IPR051132">
    <property type="entry name" value="3-5_Exonuclease_domain"/>
</dbReference>
<dbReference type="Gene3D" id="3.30.420.10">
    <property type="entry name" value="Ribonuclease H-like superfamily/Ribonuclease H"/>
    <property type="match status" value="1"/>
</dbReference>
<reference evidence="6" key="2">
    <citation type="journal article" date="2023" name="Int. J. Mol. Sci.">
        <title>De Novo Assembly and Annotation of 11 Diverse Shrub Willow (Salix) Genomes Reveals Novel Gene Organization in Sex-Linked Regions.</title>
        <authorList>
            <person name="Hyden B."/>
            <person name="Feng K."/>
            <person name="Yates T.B."/>
            <person name="Jawdy S."/>
            <person name="Cereghino C."/>
            <person name="Smart L.B."/>
            <person name="Muchero W."/>
        </authorList>
    </citation>
    <scope>NUCLEOTIDE SEQUENCE [LARGE SCALE GENOMIC DNA]</scope>
    <source>
        <tissue evidence="6">Shoot tip</tissue>
    </source>
</reference>
<comment type="caution">
    <text evidence="6">The sequence shown here is derived from an EMBL/GenBank/DDBJ whole genome shotgun (WGS) entry which is preliminary data.</text>
</comment>
<evidence type="ECO:0000256" key="2">
    <source>
        <dbReference type="ARBA" id="ARBA00022723"/>
    </source>
</evidence>
<evidence type="ECO:0008006" key="8">
    <source>
        <dbReference type="Google" id="ProtNLM"/>
    </source>
</evidence>
<dbReference type="GO" id="GO:0008408">
    <property type="term" value="F:3'-5' exonuclease activity"/>
    <property type="evidence" value="ECO:0007669"/>
    <property type="project" value="UniProtKB-ARBA"/>
</dbReference>
<dbReference type="InterPro" id="IPR012337">
    <property type="entry name" value="RNaseH-like_sf"/>
</dbReference>
<evidence type="ECO:0000256" key="5">
    <source>
        <dbReference type="SAM" id="MobiDB-lite"/>
    </source>
</evidence>
<dbReference type="EMBL" id="JAPFFL010000013">
    <property type="protein sequence ID" value="KAJ6683685.1"/>
    <property type="molecule type" value="Genomic_DNA"/>
</dbReference>
<dbReference type="InterPro" id="IPR036397">
    <property type="entry name" value="RNaseH_sf"/>
</dbReference>
<dbReference type="OrthoDB" id="1920326at2759"/>
<dbReference type="PANTHER" id="PTHR13620">
    <property type="entry name" value="3-5 EXONUCLEASE"/>
    <property type="match status" value="1"/>
</dbReference>
<dbReference type="GO" id="GO:0003676">
    <property type="term" value="F:nucleic acid binding"/>
    <property type="evidence" value="ECO:0007669"/>
    <property type="project" value="InterPro"/>
</dbReference>
<keyword evidence="4" id="KW-0269">Exonuclease</keyword>
<proteinExistence type="predicted"/>
<keyword evidence="2" id="KW-0479">Metal-binding</keyword>
<dbReference type="Proteomes" id="UP001151529">
    <property type="component" value="Chromosome 17"/>
</dbReference>
<evidence type="ECO:0000313" key="6">
    <source>
        <dbReference type="EMBL" id="KAJ6683685.1"/>
    </source>
</evidence>